<name>A0A5N6KX53_9ROSI</name>
<keyword evidence="2" id="KW-1133">Transmembrane helix</keyword>
<dbReference type="PROSITE" id="PS51767">
    <property type="entry name" value="PEPTIDASE_A1"/>
    <property type="match status" value="1"/>
</dbReference>
<accession>A0A5N6KX53</accession>
<dbReference type="AlphaFoldDB" id="A0A5N6KX53"/>
<dbReference type="Proteomes" id="UP000327013">
    <property type="component" value="Unassembled WGS sequence"/>
</dbReference>
<gene>
    <name evidence="4" type="ORF">FH972_024123</name>
</gene>
<feature type="domain" description="Peptidase A1" evidence="3">
    <location>
        <begin position="28"/>
        <end position="395"/>
    </location>
</feature>
<sequence>MAVSSPTPGAPLEVQWSDKTYGPDGPWPAVTVSIGQPAQSVDLFPAGYLASNVFLPPLCAGLDGTAACTATQAGWYNYNRSRTVNTTVSWSGQHGFMAPIPMSGSWSGVTDDITLPFAGSKSTTVPSSALRISQDTYAVYPNNKYKINIGTLSLGGPVPVTNLSTVTPDVYFSAGLVPNFYANQDIIPSSSFALHIGSQAITPPIPPSLFFGGYDASRIVGPTLQGDVDYVNSTVTIADVSIEDSAEYARSGLVLSDASATIPSPLRASVEPGQPYLVLPDSICQRLTEGLPLSYDPGLSLYLWNTSSPAYTSLCSSAASLAFTLNTATSSNITVKVPFALLTNLTLEPPLVDTARPYFPCFSASNGGGYSLGRAFLQAALFGINWHTDTGLGLAVIAVIAIVLARRARWRKNADQYQQSQDEKRDAGMGAQPAPLETGGREIVSELQAEELQHELQADRPKARFELE</sequence>
<dbReference type="Gene3D" id="2.40.70.10">
    <property type="entry name" value="Acid Proteases"/>
    <property type="match status" value="1"/>
</dbReference>
<dbReference type="EMBL" id="VIBQ01000016">
    <property type="protein sequence ID" value="KAB8356540.1"/>
    <property type="molecule type" value="Genomic_DNA"/>
</dbReference>
<dbReference type="OrthoDB" id="4074350at2759"/>
<evidence type="ECO:0000259" key="3">
    <source>
        <dbReference type="PROSITE" id="PS51767"/>
    </source>
</evidence>
<reference evidence="4 5" key="1">
    <citation type="submission" date="2019-06" db="EMBL/GenBank/DDBJ databases">
        <title>A chromosomal-level reference genome of Carpinus fangiana (Coryloideae, Betulaceae).</title>
        <authorList>
            <person name="Yang X."/>
            <person name="Wang Z."/>
            <person name="Zhang L."/>
            <person name="Hao G."/>
            <person name="Liu J."/>
            <person name="Yang Y."/>
        </authorList>
    </citation>
    <scope>NUCLEOTIDE SEQUENCE [LARGE SCALE GENOMIC DNA]</scope>
    <source>
        <strain evidence="4">Cfa_2016G</strain>
        <tissue evidence="4">Leaf</tissue>
    </source>
</reference>
<evidence type="ECO:0000256" key="2">
    <source>
        <dbReference type="SAM" id="Phobius"/>
    </source>
</evidence>
<evidence type="ECO:0000313" key="4">
    <source>
        <dbReference type="EMBL" id="KAB8356540.1"/>
    </source>
</evidence>
<comment type="caution">
    <text evidence="4">The sequence shown here is derived from an EMBL/GenBank/DDBJ whole genome shotgun (WGS) entry which is preliminary data.</text>
</comment>
<dbReference type="InterPro" id="IPR021109">
    <property type="entry name" value="Peptidase_aspartic_dom_sf"/>
</dbReference>
<dbReference type="InterPro" id="IPR033121">
    <property type="entry name" value="PEPTIDASE_A1"/>
</dbReference>
<protein>
    <recommendedName>
        <fullName evidence="3">Peptidase A1 domain-containing protein</fullName>
    </recommendedName>
</protein>
<proteinExistence type="predicted"/>
<keyword evidence="2" id="KW-0812">Transmembrane</keyword>
<organism evidence="4 5">
    <name type="scientific">Carpinus fangiana</name>
    <dbReference type="NCBI Taxonomy" id="176857"/>
    <lineage>
        <taxon>Eukaryota</taxon>
        <taxon>Viridiplantae</taxon>
        <taxon>Streptophyta</taxon>
        <taxon>Embryophyta</taxon>
        <taxon>Tracheophyta</taxon>
        <taxon>Spermatophyta</taxon>
        <taxon>Magnoliopsida</taxon>
        <taxon>eudicotyledons</taxon>
        <taxon>Gunneridae</taxon>
        <taxon>Pentapetalae</taxon>
        <taxon>rosids</taxon>
        <taxon>fabids</taxon>
        <taxon>Fagales</taxon>
        <taxon>Betulaceae</taxon>
        <taxon>Carpinus</taxon>
    </lineage>
</organism>
<evidence type="ECO:0000256" key="1">
    <source>
        <dbReference type="SAM" id="MobiDB-lite"/>
    </source>
</evidence>
<evidence type="ECO:0000313" key="5">
    <source>
        <dbReference type="Proteomes" id="UP000327013"/>
    </source>
</evidence>
<feature type="transmembrane region" description="Helical" evidence="2">
    <location>
        <begin position="386"/>
        <end position="405"/>
    </location>
</feature>
<dbReference type="SUPFAM" id="SSF50630">
    <property type="entry name" value="Acid proteases"/>
    <property type="match status" value="1"/>
</dbReference>
<keyword evidence="5" id="KW-1185">Reference proteome</keyword>
<keyword evidence="2" id="KW-0472">Membrane</keyword>
<feature type="region of interest" description="Disordered" evidence="1">
    <location>
        <begin position="415"/>
        <end position="442"/>
    </location>
</feature>